<organism evidence="1 2">
    <name type="scientific">Pilimelia anulata</name>
    <dbReference type="NCBI Taxonomy" id="53371"/>
    <lineage>
        <taxon>Bacteria</taxon>
        <taxon>Bacillati</taxon>
        <taxon>Actinomycetota</taxon>
        <taxon>Actinomycetes</taxon>
        <taxon>Micromonosporales</taxon>
        <taxon>Micromonosporaceae</taxon>
        <taxon>Pilimelia</taxon>
    </lineage>
</organism>
<accession>A0A8J3F8C4</accession>
<dbReference type="EMBL" id="BMQB01000002">
    <property type="protein sequence ID" value="GGJ85355.1"/>
    <property type="molecule type" value="Genomic_DNA"/>
</dbReference>
<reference evidence="1" key="2">
    <citation type="submission" date="2020-09" db="EMBL/GenBank/DDBJ databases">
        <authorList>
            <person name="Sun Q."/>
            <person name="Ohkuma M."/>
        </authorList>
    </citation>
    <scope>NUCLEOTIDE SEQUENCE</scope>
    <source>
        <strain evidence="1">JCM 3090</strain>
    </source>
</reference>
<dbReference type="Proteomes" id="UP000649739">
    <property type="component" value="Unassembled WGS sequence"/>
</dbReference>
<evidence type="ECO:0000313" key="2">
    <source>
        <dbReference type="Proteomes" id="UP000649739"/>
    </source>
</evidence>
<reference evidence="1" key="1">
    <citation type="journal article" date="2014" name="Int. J. Syst. Evol. Microbiol.">
        <title>Complete genome sequence of Corynebacterium casei LMG S-19264T (=DSM 44701T), isolated from a smear-ripened cheese.</title>
        <authorList>
            <consortium name="US DOE Joint Genome Institute (JGI-PGF)"/>
            <person name="Walter F."/>
            <person name="Albersmeier A."/>
            <person name="Kalinowski J."/>
            <person name="Ruckert C."/>
        </authorList>
    </citation>
    <scope>NUCLEOTIDE SEQUENCE</scope>
    <source>
        <strain evidence="1">JCM 3090</strain>
    </source>
</reference>
<protein>
    <submittedName>
        <fullName evidence="1">Uncharacterized protein</fullName>
    </submittedName>
</protein>
<proteinExistence type="predicted"/>
<evidence type="ECO:0000313" key="1">
    <source>
        <dbReference type="EMBL" id="GGJ85355.1"/>
    </source>
</evidence>
<gene>
    <name evidence="1" type="ORF">GCM10010123_13820</name>
</gene>
<dbReference type="AlphaFoldDB" id="A0A8J3F8C4"/>
<name>A0A8J3F8C4_9ACTN</name>
<keyword evidence="2" id="KW-1185">Reference proteome</keyword>
<comment type="caution">
    <text evidence="1">The sequence shown here is derived from an EMBL/GenBank/DDBJ whole genome shotgun (WGS) entry which is preliminary data.</text>
</comment>
<dbReference type="RefSeq" id="WP_189169181.1">
    <property type="nucleotide sequence ID" value="NZ_BMQB01000002.1"/>
</dbReference>
<sequence length="68" mass="7109">MIRVLRAVGASVLASVVLLSEWSQPTAVDQERLNRPGVVGIDPATGRMVGQVVAVDPGTGRVVSVRNT</sequence>